<comment type="caution">
    <text evidence="6">The sequence shown here is derived from an EMBL/GenBank/DDBJ whole genome shotgun (WGS) entry which is preliminary data.</text>
</comment>
<evidence type="ECO:0000259" key="5">
    <source>
        <dbReference type="PROSITE" id="PS50075"/>
    </source>
</evidence>
<feature type="domain" description="Carrier" evidence="5">
    <location>
        <begin position="2275"/>
        <end position="2348"/>
    </location>
</feature>
<dbReference type="CDD" id="cd05918">
    <property type="entry name" value="A_NRPS_SidN3_like"/>
    <property type="match status" value="2"/>
</dbReference>
<dbReference type="NCBIfam" id="TIGR01733">
    <property type="entry name" value="AA-adenyl-dom"/>
    <property type="match status" value="2"/>
</dbReference>
<name>A0ABR1RX91_9PEZI</name>
<dbReference type="SUPFAM" id="SSF56801">
    <property type="entry name" value="Acetyl-CoA synthetase-like"/>
    <property type="match status" value="3"/>
</dbReference>
<evidence type="ECO:0000256" key="2">
    <source>
        <dbReference type="ARBA" id="ARBA00022553"/>
    </source>
</evidence>
<dbReference type="PROSITE" id="PS50075">
    <property type="entry name" value="CARRIER"/>
    <property type="match status" value="3"/>
</dbReference>
<dbReference type="InterPro" id="IPR006162">
    <property type="entry name" value="Ppantetheine_attach_site"/>
</dbReference>
<dbReference type="SUPFAM" id="SSF47336">
    <property type="entry name" value="ACP-like"/>
    <property type="match status" value="3"/>
</dbReference>
<feature type="region of interest" description="Disordered" evidence="4">
    <location>
        <begin position="140"/>
        <end position="166"/>
    </location>
</feature>
<dbReference type="InterPro" id="IPR009081">
    <property type="entry name" value="PP-bd_ACP"/>
</dbReference>
<protein>
    <recommendedName>
        <fullName evidence="5">Carrier domain-containing protein</fullName>
    </recommendedName>
</protein>
<sequence length="2837" mass="313169">MPEYMVPALWVPVFSLPINTSGKIDRKKLREEAAAFDRAQLNLYSLAHTTTDTAVSAFSSDVEAILAGLWATVLHIDVAKDPISPTDSFLELGGDSITAMQLAGKARVAGLALSVPSIMKASKLVDMALAAKRIPGTDLAVSKSVPRPTTNTTSPSDSDPETEDASPVYLPNMAVTRKPSIQQPPPPSSRPITALSILPSDEPWDNTVYRTFQMLSGKLSREHILKALADKYGWDPLSVLDAYPTTALQEGLISLTASDGNSYVLRDVYELPEDTDLEAFKTAWEAIVAEYDILRTRVVFLDGIGSCQVVRDEPIQWKTATDLEAHLEKDRSEPMGYGTALARYALVQDGPTRSFVWTVHHALYDGYSMELTLSAVDQVYAGTSMSPTRPFRDFIRYLQQVDAESTDAFWQNQLKELETAPFPTVPAGHRSQADTTVTHSMPFSFDRRAGFTMTSLLKAAWSIAVSRMSDSKDVVFGVTQSGRELDLEGIEIMNGPTINTVPVRIKADPQLTVESFISKIQAQSADMVKFAHVGLQGIKRISEATRDACDFQNLIVIQPGDMGEQPSSLFRNHKTATTADYLSGFALVVECAIGDGEISFSAHHDSAAISSAQIERLLQQLEHLLYQLQDRRNGKLGDMEMFCSADRQDLSAWNGNYPKTIHQTMHDIIVKQAAATPDALAIASRDVELSYKELDDLTNHLAHDIQALGIGPEDVVPICIEKSPEAVLSMIAILKSSGAFVPLDPQNPVDRLLDLIDQVGAKVVIFSEQTKHLIPALAPAEKITPIVLPTAITAWGPLKSDPVVSKATPSNLAYALFTSGSTGRPKAVAVHHLSVASSTYGHGIAMGFADHLKRTLQFASYTFDACIAEIFTALHFGGCICIPTEHERMNDLAQFIRDFKCDWAFFTPSFVRLLKPEDIPSMTTVVLGGEALNQECINVWGDKVRLMNGYGPTETCAFTVTRDIPGPNESVERRHKAETIGHPVSSIGWVVDPNNHERLTPVGCVGELLIQGPNVTRGYLNNPEKTAEVFVGNPKWLRAFGHTKPELLYKTGDLVRQDVIDGTLTYLGRKDNQTKVNGQRLELGEIETQLKLKGANVESAIVLAGKTKVDKSKQTLAAFVEFQDSTQSTPGMLLEMDDDLRDRFQDLDSAMRATLPRYMVPSLWIPISKMPIMAASGKTDRKSLKSLFDELDAEQVMMYSLEAAESLAAPREASTDIEKTILELVARVLAKDPAAIHVNDSFFRLGGDSITAIQLVAAARSSGITLSTEDIFRHKTIAAIAANVQQDLHSGSGIRPKAVVPFSLVPKAKLGSYMEAISEEHGLDRQSIADILPCTPLQEGMLFLTIKDPEAYVLREVYRLPSKIDIARFKAAWEQVIQDVELLRTRIVSLGQDGCFQVVMTQQIEWHTSTKVQEYIDGDKQHHFKFGTPLARFAIIETQYTGCYFIWSIHHSLYDGWAKTLIMKKVEQAYRGMAPQLSISPPFNRFIKYLQGTDASEEKAYWTCQFSGLEAQSYPRLPSASFEPIIDQTITVKIPLLRKPDSSFTLGTILKAAYAIVLGRYTGANDALFGVIQTGRNVPIEGISDMIGPTITTVPLRIQLDNEVSVAKFLDTVQTQATDMIRFEHTGLQHIAKMSGECREACAFQNIMVIQPDNQLESDFLGAQSIDVEDKGFLRFGMGLECVLQAQSIEITGGYDQRLISKAQMSRLLFQLRTAVQQLSEEPDMLVRDINIVSSEDMAEMAEMNEELPEDIHDLTHDVIHSMALQRSDSMAVNAWDVDFKYSELDQLSTKLAHHLKSLGIGPETVVPLCFEKSGWAVVSVLGIMKAGAAFTFLDPAYPKARLNEIIHQVKAKVILASLDQAPLWRDSCVPVLIIDNVSIESLPTPLACSTGKPKGCVIEHHSFLTCARAQAARSGMTASSRVLQGASYSFDVSVMEMLTALTVGACVCVPNERIKKRSVVDVINDFRITWAFLTPSVVKFIKPSDIPHLKTLVLGGEALTTQNIKTWAQHLTLINGYGPSECTIAATANRITNPDEDPANIGKALGGICWIADPEDHNKLAPLGTIGELLIEGSIVARGYLDNPEKTAEVFVENPTWAKTVEGKMKRLYKTGDLAYFNVDGYIMFCGRKDTQVKVRGQRMELGEIETHLTLNKSIQHAMVMYPKAGPCRQQLVGIVSIAKLGATTNSNAMVEMIDSHQSASAADELALISGKLATLVPSYMVPQMWIVIRSFPLLPSGKLNRKRVEQWLVSMDNDTHQRIGALANGLRVQGPATLAEQKIHKVWVEVLKLPAEEIGVGQEFTSLGGDSILAMVVVSKLRAEGFQVTMTDVASARTISQLAARIARDDSTAMKIVSAVEDPIEELFDLSPVQQYYANHALNSDYLSIETNKRFNHTFCLTVKKPLDAALAQEALQALINRHSMLRVRFQKDTTAPCGWKQYISPDFAGSHRFRAWEDTPLDEVKPSIEEARQGLNMEDGPIMAADLVTLSETQQYLFIVAHHLVVDLVSWNTILKDLEEYLATSTFTSDAPYPFQAWVKKQKEYTIRNFSPEKALPVRIPKPNYAYWGMENRINIAKDTEHSSFMLPERDTKALLTACQKLYGAEPMDILSSAMSHAFSYIFRDRSTPAIFRYNHGRESIGGVDVSGTVGWFTTLSPLHIAVHSRDDSIAVLRRGIETRKKLPMNGLGYFASRYYHPGGRAAFACQDRMEVSINYLGVSDGQARNENSETGAGFFDMSQAIEKGLGADGQEVKCFSLVSVSAEVRGGRFHIQCVWNRHMRAQPQIRKWLAGYYEQALKDVAYRAAKTLQAAEGREKVAEEGIKPLRRAVTSPAVLDM</sequence>
<dbReference type="InterPro" id="IPR010071">
    <property type="entry name" value="AA_adenyl_dom"/>
</dbReference>
<dbReference type="SMART" id="SM00823">
    <property type="entry name" value="PKS_PP"/>
    <property type="match status" value="3"/>
</dbReference>
<dbReference type="Gene3D" id="1.10.1200.10">
    <property type="entry name" value="ACP-like"/>
    <property type="match status" value="3"/>
</dbReference>
<feature type="domain" description="Carrier" evidence="5">
    <location>
        <begin position="60"/>
        <end position="135"/>
    </location>
</feature>
<dbReference type="Pfam" id="PF00550">
    <property type="entry name" value="PP-binding"/>
    <property type="match status" value="3"/>
</dbReference>
<keyword evidence="3" id="KW-0436">Ligase</keyword>
<dbReference type="InterPro" id="IPR042099">
    <property type="entry name" value="ANL_N_sf"/>
</dbReference>
<dbReference type="CDD" id="cd19545">
    <property type="entry name" value="FUM14_C_NRPS-like"/>
    <property type="match status" value="2"/>
</dbReference>
<reference evidence="6 7" key="1">
    <citation type="submission" date="2023-01" db="EMBL/GenBank/DDBJ databases">
        <title>Analysis of 21 Apiospora genomes using comparative genomics revels a genus with tremendous synthesis potential of carbohydrate active enzymes and secondary metabolites.</title>
        <authorList>
            <person name="Sorensen T."/>
        </authorList>
    </citation>
    <scope>NUCLEOTIDE SEQUENCE [LARGE SCALE GENOMIC DNA]</scope>
    <source>
        <strain evidence="6 7">CBS 33761</strain>
    </source>
</reference>
<feature type="compositionally biased region" description="Low complexity" evidence="4">
    <location>
        <begin position="144"/>
        <end position="157"/>
    </location>
</feature>
<evidence type="ECO:0000256" key="4">
    <source>
        <dbReference type="SAM" id="MobiDB-lite"/>
    </source>
</evidence>
<keyword evidence="2" id="KW-0597">Phosphoprotein</keyword>
<accession>A0ABR1RX91</accession>
<evidence type="ECO:0000313" key="6">
    <source>
        <dbReference type="EMBL" id="KAK8022503.1"/>
    </source>
</evidence>
<dbReference type="Pfam" id="PF00501">
    <property type="entry name" value="AMP-binding"/>
    <property type="match status" value="3"/>
</dbReference>
<gene>
    <name evidence="6" type="ORF">PG993_013270</name>
</gene>
<dbReference type="PANTHER" id="PTHR45527:SF1">
    <property type="entry name" value="FATTY ACID SYNTHASE"/>
    <property type="match status" value="1"/>
</dbReference>
<keyword evidence="1" id="KW-0596">Phosphopantetheine</keyword>
<feature type="domain" description="Carrier" evidence="5">
    <location>
        <begin position="1212"/>
        <end position="1288"/>
    </location>
</feature>
<dbReference type="PANTHER" id="PTHR45527">
    <property type="entry name" value="NONRIBOSOMAL PEPTIDE SYNTHETASE"/>
    <property type="match status" value="1"/>
</dbReference>
<organism evidence="6 7">
    <name type="scientific">Apiospora rasikravindrae</name>
    <dbReference type="NCBI Taxonomy" id="990691"/>
    <lineage>
        <taxon>Eukaryota</taxon>
        <taxon>Fungi</taxon>
        <taxon>Dikarya</taxon>
        <taxon>Ascomycota</taxon>
        <taxon>Pezizomycotina</taxon>
        <taxon>Sordariomycetes</taxon>
        <taxon>Xylariomycetidae</taxon>
        <taxon>Amphisphaeriales</taxon>
        <taxon>Apiosporaceae</taxon>
        <taxon>Apiospora</taxon>
    </lineage>
</organism>
<proteinExistence type="predicted"/>
<dbReference type="Gene3D" id="3.40.50.12780">
    <property type="entry name" value="N-terminal domain of ligase-like"/>
    <property type="match status" value="2"/>
</dbReference>
<dbReference type="SUPFAM" id="SSF52777">
    <property type="entry name" value="CoA-dependent acyltransferases"/>
    <property type="match status" value="6"/>
</dbReference>
<dbReference type="InterPro" id="IPR020806">
    <property type="entry name" value="PKS_PP-bd"/>
</dbReference>
<dbReference type="InterPro" id="IPR000873">
    <property type="entry name" value="AMP-dep_synth/lig_dom"/>
</dbReference>
<dbReference type="Gene3D" id="3.30.559.30">
    <property type="entry name" value="Nonribosomal peptide synthetase, condensation domain"/>
    <property type="match status" value="3"/>
</dbReference>
<dbReference type="InterPro" id="IPR036736">
    <property type="entry name" value="ACP-like_sf"/>
</dbReference>
<evidence type="ECO:0000256" key="3">
    <source>
        <dbReference type="ARBA" id="ARBA00022598"/>
    </source>
</evidence>
<keyword evidence="7" id="KW-1185">Reference proteome</keyword>
<dbReference type="Proteomes" id="UP001444661">
    <property type="component" value="Unassembled WGS sequence"/>
</dbReference>
<evidence type="ECO:0000313" key="7">
    <source>
        <dbReference type="Proteomes" id="UP001444661"/>
    </source>
</evidence>
<dbReference type="Pfam" id="PF00668">
    <property type="entry name" value="Condensation"/>
    <property type="match status" value="3"/>
</dbReference>
<dbReference type="EMBL" id="JAQQWK010000012">
    <property type="protein sequence ID" value="KAK8022503.1"/>
    <property type="molecule type" value="Genomic_DNA"/>
</dbReference>
<dbReference type="Gene3D" id="3.30.559.10">
    <property type="entry name" value="Chloramphenicol acetyltransferase-like domain"/>
    <property type="match status" value="3"/>
</dbReference>
<dbReference type="PROSITE" id="PS00012">
    <property type="entry name" value="PHOSPHOPANTETHEINE"/>
    <property type="match status" value="2"/>
</dbReference>
<dbReference type="InterPro" id="IPR023213">
    <property type="entry name" value="CAT-like_dom_sf"/>
</dbReference>
<dbReference type="InterPro" id="IPR001242">
    <property type="entry name" value="Condensation_dom"/>
</dbReference>
<dbReference type="InterPro" id="IPR045851">
    <property type="entry name" value="AMP-bd_C_sf"/>
</dbReference>
<dbReference type="Gene3D" id="3.30.300.30">
    <property type="match status" value="3"/>
</dbReference>
<evidence type="ECO:0000256" key="1">
    <source>
        <dbReference type="ARBA" id="ARBA00022450"/>
    </source>
</evidence>